<dbReference type="Proteomes" id="UP001162250">
    <property type="component" value="Segment"/>
</dbReference>
<keyword evidence="3" id="KW-1185">Reference proteome</keyword>
<organism evidence="2 3">
    <name type="scientific">Thorarchaeia virus VerdaV2</name>
    <dbReference type="NCBI Taxonomy" id="3070171"/>
    <lineage>
        <taxon>Viruses</taxon>
        <taxon>Duplodnaviria</taxon>
        <taxon>Heunggongvirae</taxon>
        <taxon>Uroviricota</taxon>
        <taxon>Caudoviricetes</taxon>
        <taxon>Verdandiviridae</taxon>
        <taxon>Tonitrusvirus</taxon>
        <taxon>Tonitrusvirus shimokitaense</taxon>
    </lineage>
</organism>
<proteinExistence type="predicted"/>
<reference evidence="2 3" key="1">
    <citation type="journal article" date="2022" name="Nat. Microbiol.">
        <title>Three families of Asgard archaeal viruses identified in metagenome-assembled genomes.</title>
        <authorList>
            <person name="Medvedeva S."/>
            <person name="Sun J."/>
            <person name="Yutin N."/>
            <person name="Koonin E.V."/>
            <person name="Nunoura T."/>
            <person name="Rinke C."/>
            <person name="Krupovic M."/>
        </authorList>
    </citation>
    <scope>NUCLEOTIDE SEQUENCE [LARGE SCALE GENOMIC DNA]</scope>
    <source>
        <strain evidence="2">VerdaV2</strain>
    </source>
</reference>
<dbReference type="GeneID" id="80402225"/>
<dbReference type="KEGG" id="vg:80402225"/>
<dbReference type="RefSeq" id="YP_010772511.1">
    <property type="nucleotide sequence ID" value="NC_074645.1"/>
</dbReference>
<dbReference type="EMBL" id="LC711078">
    <property type="protein sequence ID" value="BDI54915.1"/>
    <property type="molecule type" value="Genomic_DNA"/>
</dbReference>
<evidence type="ECO:0000256" key="1">
    <source>
        <dbReference type="SAM" id="MobiDB-lite"/>
    </source>
</evidence>
<accession>A0AA35CNG9</accession>
<evidence type="ECO:0000313" key="2">
    <source>
        <dbReference type="EMBL" id="BDI54915.1"/>
    </source>
</evidence>
<protein>
    <submittedName>
        <fullName evidence="2">Uncharacterized protein</fullName>
    </submittedName>
</protein>
<sequence length="147" mass="16755">MKEIEIELNLNSITDTMKSLADGIKEQRTTKLIDIDGKGISITISCNKENHFLKDIDKTRFIDTGTFIMTLIGPKAKQTSIADFGDEEEETKKPKTKGELRDEINEGLYAETFELENVPKRAYRTVDGSKLKTKAFKEFLDLKDFLD</sequence>
<name>A0AA35CNG9_9CAUD</name>
<feature type="compositionally biased region" description="Basic and acidic residues" evidence="1">
    <location>
        <begin position="90"/>
        <end position="99"/>
    </location>
</feature>
<feature type="region of interest" description="Disordered" evidence="1">
    <location>
        <begin position="80"/>
        <end position="99"/>
    </location>
</feature>
<evidence type="ECO:0000313" key="3">
    <source>
        <dbReference type="Proteomes" id="UP001162250"/>
    </source>
</evidence>